<organism evidence="2 3">
    <name type="scientific">Engystomops pustulosus</name>
    <name type="common">Tungara frog</name>
    <name type="synonym">Physalaemus pustulosus</name>
    <dbReference type="NCBI Taxonomy" id="76066"/>
    <lineage>
        <taxon>Eukaryota</taxon>
        <taxon>Metazoa</taxon>
        <taxon>Chordata</taxon>
        <taxon>Craniata</taxon>
        <taxon>Vertebrata</taxon>
        <taxon>Euteleostomi</taxon>
        <taxon>Amphibia</taxon>
        <taxon>Batrachia</taxon>
        <taxon>Anura</taxon>
        <taxon>Neobatrachia</taxon>
        <taxon>Hyloidea</taxon>
        <taxon>Leptodactylidae</taxon>
        <taxon>Leiuperinae</taxon>
        <taxon>Engystomops</taxon>
    </lineage>
</organism>
<evidence type="ECO:0000313" key="2">
    <source>
        <dbReference type="EMBL" id="KAG8549576.1"/>
    </source>
</evidence>
<dbReference type="AlphaFoldDB" id="A0AAV6ZSJ1"/>
<feature type="chain" id="PRO_5043798424" evidence="1">
    <location>
        <begin position="45"/>
        <end position="70"/>
    </location>
</feature>
<dbReference type="Proteomes" id="UP000824782">
    <property type="component" value="Unassembled WGS sequence"/>
</dbReference>
<protein>
    <submittedName>
        <fullName evidence="2">Uncharacterized protein</fullName>
    </submittedName>
</protein>
<evidence type="ECO:0000256" key="1">
    <source>
        <dbReference type="SAM" id="SignalP"/>
    </source>
</evidence>
<reference evidence="2" key="1">
    <citation type="thesis" date="2020" institute="ProQuest LLC" country="789 East Eisenhower Parkway, Ann Arbor, MI, USA">
        <title>Comparative Genomics and Chromosome Evolution.</title>
        <authorList>
            <person name="Mudd A.B."/>
        </authorList>
    </citation>
    <scope>NUCLEOTIDE SEQUENCE</scope>
    <source>
        <strain evidence="2">237g6f4</strain>
        <tissue evidence="2">Blood</tissue>
    </source>
</reference>
<sequence length="70" mass="7777">MRTSCLQVFTGTDEPNMGCRSAPEARGILLKILLLLLYRYSGESYPIATCVVAATRDHDEFLLLTNVQLS</sequence>
<comment type="caution">
    <text evidence="2">The sequence shown here is derived from an EMBL/GenBank/DDBJ whole genome shotgun (WGS) entry which is preliminary data.</text>
</comment>
<accession>A0AAV6ZSJ1</accession>
<name>A0AAV6ZSJ1_ENGPU</name>
<evidence type="ECO:0000313" key="3">
    <source>
        <dbReference type="Proteomes" id="UP000824782"/>
    </source>
</evidence>
<keyword evidence="3" id="KW-1185">Reference proteome</keyword>
<gene>
    <name evidence="2" type="ORF">GDO81_020799</name>
</gene>
<dbReference type="EMBL" id="WNYA01000169">
    <property type="protein sequence ID" value="KAG8549576.1"/>
    <property type="molecule type" value="Genomic_DNA"/>
</dbReference>
<proteinExistence type="predicted"/>
<keyword evidence="1" id="KW-0732">Signal</keyword>
<feature type="signal peptide" evidence="1">
    <location>
        <begin position="1"/>
        <end position="44"/>
    </location>
</feature>